<accession>A0A0J6W8P8</accession>
<dbReference type="EMBL" id="JYNL01000020">
    <property type="protein sequence ID" value="KMO78263.1"/>
    <property type="molecule type" value="Genomic_DNA"/>
</dbReference>
<dbReference type="STRING" id="37916.MCHLDSM_02180"/>
<sequence length="46" mass="5106">MSERFFDQLVANGQPATLKVYPEEDHSGTVLASLPDSTPFLAQQLR</sequence>
<gene>
    <name evidence="1" type="ORF">MCHLDSM_02180</name>
</gene>
<keyword evidence="2" id="KW-1185">Reference proteome</keyword>
<proteinExistence type="predicted"/>
<name>A0A0J6W8P8_9MYCO</name>
<dbReference type="PATRIC" id="fig|37916.4.peg.2099"/>
<evidence type="ECO:0000313" key="2">
    <source>
        <dbReference type="Proteomes" id="UP000036513"/>
    </source>
</evidence>
<organism evidence="1 2">
    <name type="scientific">Mycolicibacterium chlorophenolicum</name>
    <dbReference type="NCBI Taxonomy" id="37916"/>
    <lineage>
        <taxon>Bacteria</taxon>
        <taxon>Bacillati</taxon>
        <taxon>Actinomycetota</taxon>
        <taxon>Actinomycetes</taxon>
        <taxon>Mycobacteriales</taxon>
        <taxon>Mycobacteriaceae</taxon>
        <taxon>Mycolicibacterium</taxon>
    </lineage>
</organism>
<evidence type="ECO:0000313" key="1">
    <source>
        <dbReference type="EMBL" id="KMO78263.1"/>
    </source>
</evidence>
<reference evidence="1 2" key="1">
    <citation type="journal article" date="2015" name="Genome Biol. Evol.">
        <title>Characterization of Three Mycobacterium spp. with Potential Use in Bioremediation by Genome Sequencing and Comparative Genomics.</title>
        <authorList>
            <person name="Das S."/>
            <person name="Pettersson B.M."/>
            <person name="Behra P.R."/>
            <person name="Ramesh M."/>
            <person name="Dasgupta S."/>
            <person name="Bhattacharya A."/>
            <person name="Kirsebom L.A."/>
        </authorList>
    </citation>
    <scope>NUCLEOTIDE SEQUENCE [LARGE SCALE GENOMIC DNA]</scope>
    <source>
        <strain evidence="1 2">DSM 43826</strain>
    </source>
</reference>
<comment type="caution">
    <text evidence="1">The sequence shown here is derived from an EMBL/GenBank/DDBJ whole genome shotgun (WGS) entry which is preliminary data.</text>
</comment>
<protein>
    <submittedName>
        <fullName evidence="1">Uncharacterized protein</fullName>
    </submittedName>
</protein>
<dbReference type="AlphaFoldDB" id="A0A0J6W8P8"/>
<dbReference type="Proteomes" id="UP000036513">
    <property type="component" value="Unassembled WGS sequence"/>
</dbReference>